<protein>
    <submittedName>
        <fullName evidence="1">Uncharacterized protein</fullName>
    </submittedName>
</protein>
<comment type="caution">
    <text evidence="1">The sequence shown here is derived from an EMBL/GenBank/DDBJ whole genome shotgun (WGS) entry which is preliminary data.</text>
</comment>
<dbReference type="Pfam" id="PF20074">
    <property type="entry name" value="DUF6470"/>
    <property type="match status" value="1"/>
</dbReference>
<sequence length="201" mass="22184">MDQLIQITTVPIQYELKVNNARLEYSRSKAELEIHRNDGGLSIKSRPVKLKLDSFQARNSVVPTTATSVKQSAQKGQQAAYSATAQLAQEGQLLLKADIGQDVIGQIMQQRTAQPTGEFELGFTPSAPVDISYEAPDLTINYEMDKLNFDLKVANGNFEFIPGNIEMSITQRPQVLIEYVGGPLYVPPSANPDYEPVDVRA</sequence>
<dbReference type="Proteomes" id="UP000274920">
    <property type="component" value="Unassembled WGS sequence"/>
</dbReference>
<proteinExistence type="predicted"/>
<dbReference type="RefSeq" id="WP_125128976.1">
    <property type="nucleotide sequence ID" value="NZ_RHJS01000002.1"/>
</dbReference>
<reference evidence="1" key="1">
    <citation type="submission" date="2018-10" db="EMBL/GenBank/DDBJ databases">
        <title>Schaedlerella arabinophila gen. nov. sp. nov., isolated from the mouse intestinal tract and comparative analysis with the genome of the closely related altered Schaedler flora strain ASF502.</title>
        <authorList>
            <person name="Miyake S."/>
            <person name="Soh M."/>
            <person name="Seedorf H."/>
        </authorList>
    </citation>
    <scope>NUCLEOTIDE SEQUENCE [LARGE SCALE GENOMIC DNA]</scope>
    <source>
        <strain evidence="1">DSM 106076</strain>
    </source>
</reference>
<name>A0A426DLY5_9FIRM</name>
<gene>
    <name evidence="1" type="ORF">EBB54_22160</name>
</gene>
<evidence type="ECO:0000313" key="2">
    <source>
        <dbReference type="Proteomes" id="UP000274920"/>
    </source>
</evidence>
<dbReference type="InterPro" id="IPR045527">
    <property type="entry name" value="DUF6470"/>
</dbReference>
<organism evidence="1 2">
    <name type="scientific">Schaedlerella arabinosiphila</name>
    <dbReference type="NCBI Taxonomy" id="2044587"/>
    <lineage>
        <taxon>Bacteria</taxon>
        <taxon>Bacillati</taxon>
        <taxon>Bacillota</taxon>
        <taxon>Clostridia</taxon>
        <taxon>Lachnospirales</taxon>
        <taxon>Lachnospiraceae</taxon>
        <taxon>Schaedlerella</taxon>
    </lineage>
</organism>
<keyword evidence="2" id="KW-1185">Reference proteome</keyword>
<evidence type="ECO:0000313" key="1">
    <source>
        <dbReference type="EMBL" id="RRK33764.1"/>
    </source>
</evidence>
<dbReference type="EMBL" id="RHJS01000002">
    <property type="protein sequence ID" value="RRK33764.1"/>
    <property type="molecule type" value="Genomic_DNA"/>
</dbReference>
<accession>A0A426DLY5</accession>
<dbReference type="AlphaFoldDB" id="A0A426DLY5"/>